<dbReference type="Proteomes" id="UP001153334">
    <property type="component" value="Unassembled WGS sequence"/>
</dbReference>
<proteinExistence type="predicted"/>
<comment type="caution">
    <text evidence="1">The sequence shown here is derived from an EMBL/GenBank/DDBJ whole genome shotgun (WGS) entry which is preliminary data.</text>
</comment>
<evidence type="ECO:0000313" key="2">
    <source>
        <dbReference type="Proteomes" id="UP001153334"/>
    </source>
</evidence>
<reference evidence="1" key="1">
    <citation type="submission" date="2022-11" db="EMBL/GenBank/DDBJ databases">
        <title>Genome Sequence of Nemania bipapillata.</title>
        <authorList>
            <person name="Buettner E."/>
        </authorList>
    </citation>
    <scope>NUCLEOTIDE SEQUENCE</scope>
    <source>
        <strain evidence="1">CP14</strain>
    </source>
</reference>
<keyword evidence="2" id="KW-1185">Reference proteome</keyword>
<name>A0ACC2IWV0_9PEZI</name>
<sequence length="430" mass="46040">MSMSPLWQSVDHCSLNVTISSQSDIANLNIAPSRLESCFNNITITNAEGTLTFDNFTTANGIYIQDSPNLEALSFPDLIGLSALGVYNVPTLSNISLPEIQSVGVLPWGGDGWQIPLPTRETEDQNLIAFTVNNAPALKAVDFGYISGFFTLELIGADSLTQSDIYALDPGLVYNVNSSDVLSLDGCFYLAKLTFAQFVRIVGRPDCDYVLVNWHSAYNLTLVNTADSRLDILFPFAINGSLTANSLYLSPENSSSYEAALDFVSSIGYNVNLTSNSNVDLSLDQVETLGGDLFASDNLNCTLSFDKMSEITGNITMTDNPNSTLPWLPDLRRAANIHMRGNIDTSHGPNIFPALTTVPGTVTIEAWNSDFNCSQLVQQMQAGIIRNLACNGTGGTKSDADAGSSSLSGGAWAGVGVAIGMIILQTVMMS</sequence>
<accession>A0ACC2IWV0</accession>
<dbReference type="EMBL" id="JAPESX010000810">
    <property type="protein sequence ID" value="KAJ8119612.1"/>
    <property type="molecule type" value="Genomic_DNA"/>
</dbReference>
<protein>
    <submittedName>
        <fullName evidence="1">Uncharacterized protein</fullName>
    </submittedName>
</protein>
<evidence type="ECO:0000313" key="1">
    <source>
        <dbReference type="EMBL" id="KAJ8119612.1"/>
    </source>
</evidence>
<organism evidence="1 2">
    <name type="scientific">Nemania bipapillata</name>
    <dbReference type="NCBI Taxonomy" id="110536"/>
    <lineage>
        <taxon>Eukaryota</taxon>
        <taxon>Fungi</taxon>
        <taxon>Dikarya</taxon>
        <taxon>Ascomycota</taxon>
        <taxon>Pezizomycotina</taxon>
        <taxon>Sordariomycetes</taxon>
        <taxon>Xylariomycetidae</taxon>
        <taxon>Xylariales</taxon>
        <taxon>Xylariaceae</taxon>
        <taxon>Nemania</taxon>
    </lineage>
</organism>
<gene>
    <name evidence="1" type="ORF">ONZ43_g3476</name>
</gene>